<reference evidence="1" key="1">
    <citation type="submission" date="2020-09" db="EMBL/GenBank/DDBJ databases">
        <title>Iningainema tapete sp. nov. (Scytonemataceae, Cyanobacteria) from greenhouses in central Florida (USA) produces two types of nodularin with biosynthetic potential for microcystin-LR and anabaenopeptins.</title>
        <authorList>
            <person name="Berthold D.E."/>
            <person name="Lefler F.W."/>
            <person name="Huang I.-S."/>
            <person name="Abdulla H."/>
            <person name="Zimba P.V."/>
            <person name="Laughinghouse H.D. IV."/>
        </authorList>
    </citation>
    <scope>NUCLEOTIDE SEQUENCE</scope>
    <source>
        <strain evidence="1">BLCCT55</strain>
    </source>
</reference>
<proteinExistence type="predicted"/>
<dbReference type="Pfam" id="PF24251">
    <property type="entry name" value="DUF7453"/>
    <property type="match status" value="1"/>
</dbReference>
<evidence type="ECO:0000313" key="1">
    <source>
        <dbReference type="EMBL" id="MBD2776864.1"/>
    </source>
</evidence>
<dbReference type="SUPFAM" id="SSF101898">
    <property type="entry name" value="NHL repeat"/>
    <property type="match status" value="1"/>
</dbReference>
<dbReference type="NCBIfam" id="TIGR05002">
    <property type="entry name" value="NxxGxxAF_repeat"/>
    <property type="match status" value="2"/>
</dbReference>
<dbReference type="Proteomes" id="UP000629098">
    <property type="component" value="Unassembled WGS sequence"/>
</dbReference>
<protein>
    <submittedName>
        <fullName evidence="1">Uncharacterized protein</fullName>
    </submittedName>
</protein>
<dbReference type="AlphaFoldDB" id="A0A8J7C8J2"/>
<gene>
    <name evidence="1" type="ORF">ICL16_33650</name>
</gene>
<evidence type="ECO:0000313" key="2">
    <source>
        <dbReference type="Proteomes" id="UP000629098"/>
    </source>
</evidence>
<accession>A0A8J7C8J2</accession>
<dbReference type="InterPro" id="IPR055876">
    <property type="entry name" value="DUF7453"/>
</dbReference>
<dbReference type="RefSeq" id="WP_190835939.1">
    <property type="nucleotide sequence ID" value="NZ_CAWPPI010000099.1"/>
</dbReference>
<keyword evidence="2" id="KW-1185">Reference proteome</keyword>
<dbReference type="EMBL" id="JACXAE010000099">
    <property type="protein sequence ID" value="MBD2776864.1"/>
    <property type="molecule type" value="Genomic_DNA"/>
</dbReference>
<name>A0A8J7C8J2_9CYAN</name>
<comment type="caution">
    <text evidence="1">The sequence shown here is derived from an EMBL/GenBank/DDBJ whole genome shotgun (WGS) entry which is preliminary data.</text>
</comment>
<sequence>MKTFTEYSCSKTNKTATGDHLHVNRWIRQISGGMALSLCLGLLSATQAIAASFSFTKIADNRTNFQSFSREVAINDSGTVAFAPVLGQRQQAVYTSNGGLITEVVNSNVLPPLFNNSNPSVPNAVFNNLGSVYLNNNGNLAFIAQAALNSREVETSIITSIDGSLTNRASGISASIAGGEASFVDYALNDIDELVYTIRLSQPITGLQNDRLVLSRTNQPNINVATASIQPTDSPFASINAVAINNQSELIFAATRRDGTTAIFTYSGDSFNTLVETNASSLDINDNGDVVLSNGDAIRLFNRANGVLTTIADTSGIFSSLRSPAINNNGNVAFAATLDLGGTGIFTNADSTIDKVIATGDPLNGSTVTSVNFLPQGFNNNSQIAFFAQLADGTQGIFRADLITHPDAKSVPEGANAFGLMAFALLARASRLNQKQ</sequence>
<organism evidence="1 2">
    <name type="scientific">Iningainema tapete BLCC-T55</name>
    <dbReference type="NCBI Taxonomy" id="2748662"/>
    <lineage>
        <taxon>Bacteria</taxon>
        <taxon>Bacillati</taxon>
        <taxon>Cyanobacteriota</taxon>
        <taxon>Cyanophyceae</taxon>
        <taxon>Nostocales</taxon>
        <taxon>Scytonemataceae</taxon>
        <taxon>Iningainema tapete</taxon>
    </lineage>
</organism>